<evidence type="ECO:0000313" key="2">
    <source>
        <dbReference type="Proteomes" id="UP000431269"/>
    </source>
</evidence>
<dbReference type="PANTHER" id="PTHR39332">
    <property type="entry name" value="BLL4707 PROTEIN"/>
    <property type="match status" value="1"/>
</dbReference>
<dbReference type="EMBL" id="CP047045">
    <property type="protein sequence ID" value="QGZ93777.1"/>
    <property type="molecule type" value="Genomic_DNA"/>
</dbReference>
<accession>A0A6I6MM35</accession>
<protein>
    <submittedName>
        <fullName evidence="1">Polyketide cyclase / dehydrase and lipid transport</fullName>
    </submittedName>
</protein>
<evidence type="ECO:0000313" key="1">
    <source>
        <dbReference type="EMBL" id="QGZ93777.1"/>
    </source>
</evidence>
<dbReference type="CDD" id="cd07821">
    <property type="entry name" value="PYR_PYL_RCAR_like"/>
    <property type="match status" value="1"/>
</dbReference>
<dbReference type="Gene3D" id="3.30.530.20">
    <property type="match status" value="1"/>
</dbReference>
<dbReference type="PANTHER" id="PTHR39332:SF7">
    <property type="entry name" value="SRPBCC FAMILY PROTEIN"/>
    <property type="match status" value="1"/>
</dbReference>
<reference evidence="2" key="1">
    <citation type="submission" date="2019-12" db="EMBL/GenBank/DDBJ databases">
        <title>Complete genome of Terracaulis silvestris 0127_4.</title>
        <authorList>
            <person name="Vieira S."/>
            <person name="Riedel T."/>
            <person name="Sproer C."/>
            <person name="Pascual J."/>
            <person name="Boedeker C."/>
            <person name="Overmann J."/>
        </authorList>
    </citation>
    <scope>NUCLEOTIDE SEQUENCE [LARGE SCALE GENOMIC DNA]</scope>
    <source>
        <strain evidence="2">0127_4</strain>
    </source>
</reference>
<dbReference type="InterPro" id="IPR019587">
    <property type="entry name" value="Polyketide_cyclase/dehydratase"/>
</dbReference>
<organism evidence="1 2">
    <name type="scientific">Terricaulis silvestris</name>
    <dbReference type="NCBI Taxonomy" id="2686094"/>
    <lineage>
        <taxon>Bacteria</taxon>
        <taxon>Pseudomonadati</taxon>
        <taxon>Pseudomonadota</taxon>
        <taxon>Alphaproteobacteria</taxon>
        <taxon>Caulobacterales</taxon>
        <taxon>Caulobacteraceae</taxon>
        <taxon>Terricaulis</taxon>
    </lineage>
</organism>
<dbReference type="RefSeq" id="WP_158764769.1">
    <property type="nucleotide sequence ID" value="NZ_CP047045.1"/>
</dbReference>
<dbReference type="Proteomes" id="UP000431269">
    <property type="component" value="Chromosome"/>
</dbReference>
<gene>
    <name evidence="1" type="ORF">DSM104635_00590</name>
</gene>
<proteinExistence type="predicted"/>
<dbReference type="Pfam" id="PF10604">
    <property type="entry name" value="Polyketide_cyc2"/>
    <property type="match status" value="1"/>
</dbReference>
<keyword evidence="2" id="KW-1185">Reference proteome</keyword>
<name>A0A6I6MM35_9CAUL</name>
<dbReference type="InterPro" id="IPR023393">
    <property type="entry name" value="START-like_dom_sf"/>
</dbReference>
<dbReference type="SUPFAM" id="SSF55961">
    <property type="entry name" value="Bet v1-like"/>
    <property type="match status" value="1"/>
</dbReference>
<sequence length="147" mass="15784">MPAEEARIEYARVVAELDYPLEAVWRVVSAFGGVERWIAGVDSCAVEGSGVGAVRVVGLAGRTVGERLDRLDQAEHTIVYSVLPPHAMPAENVRGTIQLRAVSPGTTAVTWRSDATRIDGNPAALSARIEAFYRASIEGLRRLLAEG</sequence>
<dbReference type="AlphaFoldDB" id="A0A6I6MM35"/>
<dbReference type="KEGG" id="tsv:DSM104635_00590"/>